<feature type="region of interest" description="Disordered" evidence="1">
    <location>
        <begin position="129"/>
        <end position="169"/>
    </location>
</feature>
<dbReference type="PANTHER" id="PTHR28557:SF1">
    <property type="entry name" value="PROTEIN SLX4IP"/>
    <property type="match status" value="1"/>
</dbReference>
<dbReference type="InterPro" id="IPR031479">
    <property type="entry name" value="SLX4IP"/>
</dbReference>
<reference evidence="2" key="1">
    <citation type="submission" date="2025-08" db="UniProtKB">
        <authorList>
            <consortium name="Ensembl"/>
        </authorList>
    </citation>
    <scope>IDENTIFICATION</scope>
</reference>
<feature type="region of interest" description="Disordered" evidence="1">
    <location>
        <begin position="232"/>
        <end position="255"/>
    </location>
</feature>
<keyword evidence="3" id="KW-1185">Reference proteome</keyword>
<sequence length="394" mass="44030">SESDAYCGNFAVLVDVHILPQGSSKDTSWFSDHEKEEVCMLLEEVVASRVKHYLEAPKQRGQWKSTEHATSGPLFLTGKINYLTYCEIKKRVALVVFQSLQEGRIEAAKILFKFKTEIPFYCSVKRTKTRRRSTSKPQIRKDSKKVYLGSVDSQTGNRKNDCQTSLGPPSEVKCRSRGLLKDCTNTAESNLELPVLEPEGYVNQRQPDDVSSQQKPPSVEWLKLSLLSENPPCSSESALLGPKQSQRVTKTQAQQKSCGAGEKLEYFKKVSSEETPLIPSNTEMSKSSGDCLGPFLEEKTPLNSGLFSKQDMTKTASDEESLTLGKNLSQPLSVRNNIVQTSQNEPSTTPEELSVMPSSCLELQPMSSEKLIQKRKKEVENGLGRLKLRRLKKS</sequence>
<dbReference type="Pfam" id="PF15744">
    <property type="entry name" value="UPF0492"/>
    <property type="match status" value="2"/>
</dbReference>
<accession>A0A8D0EHY4</accession>
<feature type="compositionally biased region" description="Polar residues" evidence="1">
    <location>
        <begin position="203"/>
        <end position="216"/>
    </location>
</feature>
<dbReference type="AlphaFoldDB" id="A0A8D0EHY4"/>
<evidence type="ECO:0000313" key="3">
    <source>
        <dbReference type="Proteomes" id="UP000694551"/>
    </source>
</evidence>
<dbReference type="Ensembl" id="ENSSOCT00000001345.1">
    <property type="protein sequence ID" value="ENSSOCP00000001312.1"/>
    <property type="gene ID" value="ENSSOCG00000001052.1"/>
</dbReference>
<dbReference type="Proteomes" id="UP000694551">
    <property type="component" value="Unplaced"/>
</dbReference>
<organism evidence="2 3">
    <name type="scientific">Strix occidentalis caurina</name>
    <name type="common">northern spotted owl</name>
    <dbReference type="NCBI Taxonomy" id="311401"/>
    <lineage>
        <taxon>Eukaryota</taxon>
        <taxon>Metazoa</taxon>
        <taxon>Chordata</taxon>
        <taxon>Craniata</taxon>
        <taxon>Vertebrata</taxon>
        <taxon>Euteleostomi</taxon>
        <taxon>Archelosauria</taxon>
        <taxon>Archosauria</taxon>
        <taxon>Dinosauria</taxon>
        <taxon>Saurischia</taxon>
        <taxon>Theropoda</taxon>
        <taxon>Coelurosauria</taxon>
        <taxon>Aves</taxon>
        <taxon>Neognathae</taxon>
        <taxon>Neoaves</taxon>
        <taxon>Telluraves</taxon>
        <taxon>Strigiformes</taxon>
        <taxon>Strigidae</taxon>
        <taxon>Strix</taxon>
    </lineage>
</organism>
<evidence type="ECO:0000256" key="1">
    <source>
        <dbReference type="SAM" id="MobiDB-lite"/>
    </source>
</evidence>
<name>A0A8D0EHY4_STROC</name>
<dbReference type="PANTHER" id="PTHR28557">
    <property type="entry name" value="PROTEIN SLX4IP"/>
    <property type="match status" value="1"/>
</dbReference>
<feature type="compositionally biased region" description="Polar residues" evidence="1">
    <location>
        <begin position="151"/>
        <end position="167"/>
    </location>
</feature>
<evidence type="ECO:0000313" key="2">
    <source>
        <dbReference type="Ensembl" id="ENSSOCP00000001312.1"/>
    </source>
</evidence>
<reference evidence="2" key="2">
    <citation type="submission" date="2025-09" db="UniProtKB">
        <authorList>
            <consortium name="Ensembl"/>
        </authorList>
    </citation>
    <scope>IDENTIFICATION</scope>
</reference>
<feature type="region of interest" description="Disordered" evidence="1">
    <location>
        <begin position="195"/>
        <end position="217"/>
    </location>
</feature>
<protein>
    <submittedName>
        <fullName evidence="2">SLX4 interacting protein</fullName>
    </submittedName>
</protein>
<proteinExistence type="predicted"/>